<protein>
    <submittedName>
        <fullName evidence="2">Unannotated protein</fullName>
    </submittedName>
</protein>
<dbReference type="EMBL" id="CAEZWW010000251">
    <property type="protein sequence ID" value="CAB4686683.1"/>
    <property type="molecule type" value="Genomic_DNA"/>
</dbReference>
<dbReference type="AlphaFoldDB" id="A0A6J7Q4S0"/>
<dbReference type="EMBL" id="CAFBPA010000171">
    <property type="protein sequence ID" value="CAB5011985.1"/>
    <property type="molecule type" value="Genomic_DNA"/>
</dbReference>
<name>A0A6J7Q4S0_9ZZZZ</name>
<evidence type="ECO:0000313" key="2">
    <source>
        <dbReference type="EMBL" id="CAB5011985.1"/>
    </source>
</evidence>
<gene>
    <name evidence="1" type="ORF">UFOPK2310_01551</name>
    <name evidence="2" type="ORF">UFOPK4043_01098</name>
</gene>
<proteinExistence type="predicted"/>
<accession>A0A6J7Q4S0</accession>
<organism evidence="2">
    <name type="scientific">freshwater metagenome</name>
    <dbReference type="NCBI Taxonomy" id="449393"/>
    <lineage>
        <taxon>unclassified sequences</taxon>
        <taxon>metagenomes</taxon>
        <taxon>ecological metagenomes</taxon>
    </lineage>
</organism>
<evidence type="ECO:0000313" key="1">
    <source>
        <dbReference type="EMBL" id="CAB4686683.1"/>
    </source>
</evidence>
<sequence length="68" mass="7598">MPQDRVKVAPGHSALKVPIQCFYFYWLTGNEAVHQVLVFGFGDDGLNKVTPRQFNEVAMFTLALALCP</sequence>
<reference evidence="2" key="1">
    <citation type="submission" date="2020-05" db="EMBL/GenBank/DDBJ databases">
        <authorList>
            <person name="Chiriac C."/>
            <person name="Salcher M."/>
            <person name="Ghai R."/>
            <person name="Kavagutti S V."/>
        </authorList>
    </citation>
    <scope>NUCLEOTIDE SEQUENCE</scope>
</reference>